<organism evidence="2 3">
    <name type="scientific">Lithospermum erythrorhizon</name>
    <name type="common">Purple gromwell</name>
    <name type="synonym">Lithospermum officinale var. erythrorhizon</name>
    <dbReference type="NCBI Taxonomy" id="34254"/>
    <lineage>
        <taxon>Eukaryota</taxon>
        <taxon>Viridiplantae</taxon>
        <taxon>Streptophyta</taxon>
        <taxon>Embryophyta</taxon>
        <taxon>Tracheophyta</taxon>
        <taxon>Spermatophyta</taxon>
        <taxon>Magnoliopsida</taxon>
        <taxon>eudicotyledons</taxon>
        <taxon>Gunneridae</taxon>
        <taxon>Pentapetalae</taxon>
        <taxon>asterids</taxon>
        <taxon>lamiids</taxon>
        <taxon>Boraginales</taxon>
        <taxon>Boraginaceae</taxon>
        <taxon>Boraginoideae</taxon>
        <taxon>Lithospermeae</taxon>
        <taxon>Lithospermum</taxon>
    </lineage>
</organism>
<dbReference type="Proteomes" id="UP001454036">
    <property type="component" value="Unassembled WGS sequence"/>
</dbReference>
<comment type="caution">
    <text evidence="2">The sequence shown here is derived from an EMBL/GenBank/DDBJ whole genome shotgun (WGS) entry which is preliminary data.</text>
</comment>
<accession>A0AAV3RGD1</accession>
<evidence type="ECO:0000259" key="1">
    <source>
        <dbReference type="Pfam" id="PF07727"/>
    </source>
</evidence>
<gene>
    <name evidence="2" type="ORF">LIER_28629</name>
</gene>
<keyword evidence="2" id="KW-0675">Receptor</keyword>
<dbReference type="Pfam" id="PF07727">
    <property type="entry name" value="RVT_2"/>
    <property type="match status" value="1"/>
</dbReference>
<protein>
    <submittedName>
        <fullName evidence="2">Transmembrane signal receptor</fullName>
    </submittedName>
</protein>
<dbReference type="EMBL" id="BAABME010009604">
    <property type="protein sequence ID" value="GAA0175462.1"/>
    <property type="molecule type" value="Genomic_DNA"/>
</dbReference>
<feature type="domain" description="Reverse transcriptase Ty1/copia-type" evidence="1">
    <location>
        <begin position="51"/>
        <end position="182"/>
    </location>
</feature>
<keyword evidence="3" id="KW-1185">Reference proteome</keyword>
<keyword evidence="2" id="KW-0472">Membrane</keyword>
<dbReference type="AlphaFoldDB" id="A0AAV3RGD1"/>
<name>A0AAV3RGD1_LITER</name>
<evidence type="ECO:0000313" key="3">
    <source>
        <dbReference type="Proteomes" id="UP001454036"/>
    </source>
</evidence>
<dbReference type="InterPro" id="IPR043502">
    <property type="entry name" value="DNA/RNA_pol_sf"/>
</dbReference>
<dbReference type="SUPFAM" id="SSF56672">
    <property type="entry name" value="DNA/RNA polymerases"/>
    <property type="match status" value="1"/>
</dbReference>
<evidence type="ECO:0000313" key="2">
    <source>
        <dbReference type="EMBL" id="GAA0175462.1"/>
    </source>
</evidence>
<sequence length="183" mass="20750">MAEEYNALTQQHTWELVPHDPSHNLIGSKRIFRVKLKSDGSLDRYKARLPVVRELDVKNAFLNGTLSEVVYMKQPAGFVYPDFPTNACLLRKSLYGLKQAPRALFKKVSSYILSEGFVQSKADPSMFIYKSDAQLIYLLLYVDDSIITGSSDALLDHFIAKLNDTFALNDLGRLHYFLGVEVL</sequence>
<keyword evidence="2" id="KW-0812">Transmembrane</keyword>
<dbReference type="InterPro" id="IPR013103">
    <property type="entry name" value="RVT_2"/>
</dbReference>
<reference evidence="2 3" key="1">
    <citation type="submission" date="2024-01" db="EMBL/GenBank/DDBJ databases">
        <title>The complete chloroplast genome sequence of Lithospermum erythrorhizon: insights into the phylogenetic relationship among Boraginaceae species and the maternal lineages of purple gromwells.</title>
        <authorList>
            <person name="Okada T."/>
            <person name="Watanabe K."/>
        </authorList>
    </citation>
    <scope>NUCLEOTIDE SEQUENCE [LARGE SCALE GENOMIC DNA]</scope>
</reference>
<proteinExistence type="predicted"/>